<dbReference type="InterPro" id="IPR001680">
    <property type="entry name" value="WD40_rpt"/>
</dbReference>
<keyword evidence="10" id="KW-1185">Reference proteome</keyword>
<evidence type="ECO:0000256" key="4">
    <source>
        <dbReference type="ARBA" id="ARBA00022694"/>
    </source>
</evidence>
<dbReference type="InterPro" id="IPR036322">
    <property type="entry name" value="WD40_repeat_dom_sf"/>
</dbReference>
<gene>
    <name evidence="9" type="ORF">NECHADRAFT_75293</name>
</gene>
<dbReference type="AlphaFoldDB" id="C7YIE6"/>
<feature type="repeat" description="WD" evidence="7">
    <location>
        <begin position="196"/>
        <end position="245"/>
    </location>
</feature>
<keyword evidence="4" id="KW-0819">tRNA processing</keyword>
<dbReference type="InterPro" id="IPR051973">
    <property type="entry name" value="tRNA_Anticodon_Mtase-Reg"/>
</dbReference>
<dbReference type="Gene3D" id="2.130.10.10">
    <property type="entry name" value="YVTN repeat-like/Quinoprotein amine dehydrogenase"/>
    <property type="match status" value="4"/>
</dbReference>
<dbReference type="PROSITE" id="PS50082">
    <property type="entry name" value="WD_REPEATS_2"/>
    <property type="match status" value="2"/>
</dbReference>
<name>C7YIE6_FUSV7</name>
<dbReference type="PANTHER" id="PTHR14344:SF3">
    <property type="entry name" value="WD REPEAT-CONTAINING PROTEIN 6"/>
    <property type="match status" value="1"/>
</dbReference>
<dbReference type="Proteomes" id="UP000005206">
    <property type="component" value="Chromosome 1"/>
</dbReference>
<protein>
    <submittedName>
        <fullName evidence="9">Uncharacterized protein</fullName>
    </submittedName>
</protein>
<evidence type="ECO:0000313" key="10">
    <source>
        <dbReference type="Proteomes" id="UP000005206"/>
    </source>
</evidence>
<keyword evidence="2" id="KW-0963">Cytoplasm</keyword>
<dbReference type="GeneID" id="9664554"/>
<feature type="repeat" description="WD" evidence="7">
    <location>
        <begin position="751"/>
        <end position="781"/>
    </location>
</feature>
<keyword evidence="3 7" id="KW-0853">WD repeat</keyword>
<evidence type="ECO:0000256" key="7">
    <source>
        <dbReference type="PROSITE-ProRule" id="PRU00221"/>
    </source>
</evidence>
<comment type="similarity">
    <text evidence="6">Belongs to the WD repeat WDR6 family.</text>
</comment>
<dbReference type="Pfam" id="PF00400">
    <property type="entry name" value="WD40"/>
    <property type="match status" value="2"/>
</dbReference>
<dbReference type="OMA" id="IIVWSCF"/>
<feature type="compositionally biased region" description="Polar residues" evidence="8">
    <location>
        <begin position="259"/>
        <end position="271"/>
    </location>
</feature>
<dbReference type="KEGG" id="nhe:NECHADRAFT_75293"/>
<evidence type="ECO:0000256" key="5">
    <source>
        <dbReference type="ARBA" id="ARBA00022737"/>
    </source>
</evidence>
<keyword evidence="5" id="KW-0677">Repeat</keyword>
<evidence type="ECO:0000256" key="2">
    <source>
        <dbReference type="ARBA" id="ARBA00022490"/>
    </source>
</evidence>
<dbReference type="FunCoup" id="C7YIE6">
    <property type="interactions" value="596"/>
</dbReference>
<organism evidence="9 10">
    <name type="scientific">Fusarium vanettenii (strain ATCC MYA-4622 / CBS 123669 / FGSC 9596 / NRRL 45880 / 77-13-4)</name>
    <name type="common">Fusarium solani subsp. pisi</name>
    <dbReference type="NCBI Taxonomy" id="660122"/>
    <lineage>
        <taxon>Eukaryota</taxon>
        <taxon>Fungi</taxon>
        <taxon>Dikarya</taxon>
        <taxon>Ascomycota</taxon>
        <taxon>Pezizomycotina</taxon>
        <taxon>Sordariomycetes</taxon>
        <taxon>Hypocreomycetidae</taxon>
        <taxon>Hypocreales</taxon>
        <taxon>Nectriaceae</taxon>
        <taxon>Fusarium</taxon>
        <taxon>Fusarium solani species complex</taxon>
        <taxon>Fusarium vanettenii</taxon>
    </lineage>
</organism>
<dbReference type="SMART" id="SM00320">
    <property type="entry name" value="WD40"/>
    <property type="match status" value="9"/>
</dbReference>
<dbReference type="STRING" id="660122.C7YIE6"/>
<accession>C7YIE6</accession>
<dbReference type="PROSITE" id="PS00678">
    <property type="entry name" value="WD_REPEATS_1"/>
    <property type="match status" value="1"/>
</dbReference>
<dbReference type="SUPFAM" id="SSF50978">
    <property type="entry name" value="WD40 repeat-like"/>
    <property type="match status" value="3"/>
</dbReference>
<reference evidence="9 10" key="1">
    <citation type="journal article" date="2009" name="PLoS Genet.">
        <title>The genome of Nectria haematococca: contribution of supernumerary chromosomes to gene expansion.</title>
        <authorList>
            <person name="Coleman J.J."/>
            <person name="Rounsley S.D."/>
            <person name="Rodriguez-Carres M."/>
            <person name="Kuo A."/>
            <person name="Wasmann C.C."/>
            <person name="Grimwood J."/>
            <person name="Schmutz J."/>
            <person name="Taga M."/>
            <person name="White G.J."/>
            <person name="Zhou S."/>
            <person name="Schwartz D.C."/>
            <person name="Freitag M."/>
            <person name="Ma L.J."/>
            <person name="Danchin E.G."/>
            <person name="Henrissat B."/>
            <person name="Coutinho P.M."/>
            <person name="Nelson D.R."/>
            <person name="Straney D."/>
            <person name="Napoli C.A."/>
            <person name="Barker B.M."/>
            <person name="Gribskov M."/>
            <person name="Rep M."/>
            <person name="Kroken S."/>
            <person name="Molnar I."/>
            <person name="Rensing C."/>
            <person name="Kennell J.C."/>
            <person name="Zamora J."/>
            <person name="Farman M.L."/>
            <person name="Selker E.U."/>
            <person name="Salamov A."/>
            <person name="Shapiro H."/>
            <person name="Pangilinan J."/>
            <person name="Lindquist E."/>
            <person name="Lamers C."/>
            <person name="Grigoriev I.V."/>
            <person name="Geiser D.M."/>
            <person name="Covert S.F."/>
            <person name="Temporini E."/>
            <person name="Vanetten H.D."/>
        </authorList>
    </citation>
    <scope>NUCLEOTIDE SEQUENCE [LARGE SCALE GENOMIC DNA]</scope>
    <source>
        <strain evidence="10">ATCC MYA-4622 / CBS 123669 / FGSC 9596 / NRRL 45880 / 77-13-4</strain>
    </source>
</reference>
<dbReference type="OrthoDB" id="5594999at2759"/>
<evidence type="ECO:0000256" key="8">
    <source>
        <dbReference type="SAM" id="MobiDB-lite"/>
    </source>
</evidence>
<proteinExistence type="inferred from homology"/>
<evidence type="ECO:0000256" key="3">
    <source>
        <dbReference type="ARBA" id="ARBA00022574"/>
    </source>
</evidence>
<dbReference type="GO" id="GO:0005737">
    <property type="term" value="C:cytoplasm"/>
    <property type="evidence" value="ECO:0007669"/>
    <property type="project" value="UniProtKB-SubCell"/>
</dbReference>
<dbReference type="GO" id="GO:0030488">
    <property type="term" value="P:tRNA methylation"/>
    <property type="evidence" value="ECO:0007669"/>
    <property type="project" value="TreeGrafter"/>
</dbReference>
<dbReference type="PANTHER" id="PTHR14344">
    <property type="entry name" value="WD REPEAT PROTEIN"/>
    <property type="match status" value="1"/>
</dbReference>
<evidence type="ECO:0000256" key="1">
    <source>
        <dbReference type="ARBA" id="ARBA00004496"/>
    </source>
</evidence>
<feature type="region of interest" description="Disordered" evidence="8">
    <location>
        <begin position="245"/>
        <end position="271"/>
    </location>
</feature>
<dbReference type="InParanoid" id="C7YIE6"/>
<dbReference type="EMBL" id="GG698896">
    <property type="protein sequence ID" value="EEU48084.1"/>
    <property type="molecule type" value="Genomic_DNA"/>
</dbReference>
<evidence type="ECO:0000313" key="9">
    <source>
        <dbReference type="EMBL" id="EEU48084.1"/>
    </source>
</evidence>
<dbReference type="InterPro" id="IPR015943">
    <property type="entry name" value="WD40/YVTN_repeat-like_dom_sf"/>
</dbReference>
<sequence length="1093" mass="119453">MPESRLTREFFQGPITALAFYRGADYLLAGEDTHLTLYDLKLGNVVRVASVRIFSAQPIHGIRPLTGGRVLVWGSAQVAVVSHIEALLGEGANVEDVVVKKTTAPDWIYDVSPSPYHDSSVVLATAHNEVVHLGLDEDNVPIVGAVVSPSRPILYAASLKWIDQDSVLFAGGTVFGEIVVWKCHLADGRSEMLATLSGHEGSLFGLNISDELVCQDGSAIRLLVSCSDDRTVRVWDITKQHGTSDRKQLDFAAPRETGFGSTPNGHDGSSQDAEALRPIATIMGHASRIWGVKFAELAEGDLLPQSPVTIYSFGEDSTAQRWQLNLAVSPKGMSGSLKHKETFAVHDGKHLWSHAVIRRDNQTIIATGGADSKISLITQTIPSSSQAGTAPTNNLTSLEFQQVLDQLPNLRTIQHVRGREIFSRYTFLSEDKVLATSSWGRLILGTFRSNLNWIEVDIENEVIADLQSCYTMKTIGDDAVILGTTNGSLYHYRQDQGVTHIGTVPGKVFNISLLAEPSEGPMELIVHLHGTADAQYLSVDWRTGAVLETADIRGMDKRFVAMSAARVKKDLIAIGSRHGFLSLLRQTEKEYRPVLNFRFNSSDAITALVPLPTTGEGAPFYFLATSRDTKYRIYEVEDLGSEVRLHLQHEVAPPFASIIEGGWFTPDASPELVLFGFKSKNFVVWNETRREEIAAVDCGGSHRTFTLAHDPADYNRIRFGFTKTSKLCVYSQHSSIHRPLRQGTHGREIRALSSSGRYIATGAEDTTVRVWGYEEGKQGQPANKGLRCLASAKLHISGLQKTQWLGDEYLLSSAGYEEFFIWSVRRLDSRYQGLGVLCEAGLDDKSPAGDLRIVDFDACKVDGQKSIIITLAMSNSTLKTYRYTPGHGFKLLARMSYTGACLTQVRHLGVDENGLSALTASTDGHLATWEASFDDNETSSHVLVHIAPLHQSSIKSLDLQPTSEGFQVLTGGDDNALGITTITPLSQEAGNRRYTVSSRGIVRKAHAAAINGLVLVRRGGETFGATVSNDQRIKIWRIQQDKTQLLADEYSGVADPGDIAVIDGPGSDADAADRNQGKLRFVVGGVGAEVWSW</sequence>
<dbReference type="RefSeq" id="XP_003053797.1">
    <property type="nucleotide sequence ID" value="XM_003053751.1"/>
</dbReference>
<comment type="subcellular location">
    <subcellularLocation>
        <location evidence="1">Cytoplasm</location>
    </subcellularLocation>
</comment>
<evidence type="ECO:0000256" key="6">
    <source>
        <dbReference type="ARBA" id="ARBA00038255"/>
    </source>
</evidence>
<dbReference type="VEuPathDB" id="FungiDB:NECHADRAFT_75293"/>
<dbReference type="InterPro" id="IPR019775">
    <property type="entry name" value="WD40_repeat_CS"/>
</dbReference>
<dbReference type="eggNOG" id="KOG0974">
    <property type="taxonomic scope" value="Eukaryota"/>
</dbReference>
<dbReference type="HOGENOM" id="CLU_002615_1_0_1"/>